<proteinExistence type="predicted"/>
<dbReference type="OMA" id="FFEESWN"/>
<dbReference type="PANTHER" id="PTHR34315:SF1">
    <property type="entry name" value="INTRADIOL RING-CLEAVAGE DIOXYGENASES DOMAIN-CONTAINING PROTEIN-RELATED"/>
    <property type="match status" value="1"/>
</dbReference>
<keyword evidence="2" id="KW-1185">Reference proteome</keyword>
<dbReference type="EMBL" id="CAFZ01001327">
    <property type="protein sequence ID" value="CCA77165.1"/>
    <property type="molecule type" value="Genomic_DNA"/>
</dbReference>
<protein>
    <submittedName>
        <fullName evidence="1">Uncharacterized protein</fullName>
    </submittedName>
</protein>
<dbReference type="HOGENOM" id="CLU_141787_0_0_1"/>
<sequence length="119" mass="12830">MVHQNVKTSSNGTIVSSPTTLRHIGQIFFDETLNTRVLAQSAYQNSGQSHTLNSADSILRQANANGYSAFASVTQLGSSLSDGLLGYITIGIDPTAARSITTKNYYGVAKRETEEEEED</sequence>
<dbReference type="STRING" id="1109443.G4U0S2"/>
<reference evidence="1 2" key="1">
    <citation type="journal article" date="2011" name="PLoS Pathog.">
        <title>Endophytic Life Strategies Decoded by Genome and Transcriptome Analyses of the Mutualistic Root Symbiont Piriformospora indica.</title>
        <authorList>
            <person name="Zuccaro A."/>
            <person name="Lahrmann U."/>
            <person name="Guldener U."/>
            <person name="Langen G."/>
            <person name="Pfiffi S."/>
            <person name="Biedenkopf D."/>
            <person name="Wong P."/>
            <person name="Samans B."/>
            <person name="Grimm C."/>
            <person name="Basiewicz M."/>
            <person name="Murat C."/>
            <person name="Martin F."/>
            <person name="Kogel K.H."/>
        </authorList>
    </citation>
    <scope>NUCLEOTIDE SEQUENCE [LARGE SCALE GENOMIC DNA]</scope>
    <source>
        <strain evidence="1 2">DSM 11827</strain>
    </source>
</reference>
<dbReference type="OrthoDB" id="121380at2759"/>
<organism evidence="1 2">
    <name type="scientific">Serendipita indica (strain DSM 11827)</name>
    <name type="common">Root endophyte fungus</name>
    <name type="synonym">Piriformospora indica</name>
    <dbReference type="NCBI Taxonomy" id="1109443"/>
    <lineage>
        <taxon>Eukaryota</taxon>
        <taxon>Fungi</taxon>
        <taxon>Dikarya</taxon>
        <taxon>Basidiomycota</taxon>
        <taxon>Agaricomycotina</taxon>
        <taxon>Agaricomycetes</taxon>
        <taxon>Sebacinales</taxon>
        <taxon>Serendipitaceae</taxon>
        <taxon>Serendipita</taxon>
    </lineage>
</organism>
<comment type="caution">
    <text evidence="1">The sequence shown here is derived from an EMBL/GenBank/DDBJ whole genome shotgun (WGS) entry which is preliminary data.</text>
</comment>
<dbReference type="AlphaFoldDB" id="G4U0S2"/>
<evidence type="ECO:0000313" key="2">
    <source>
        <dbReference type="Proteomes" id="UP000007148"/>
    </source>
</evidence>
<dbReference type="PANTHER" id="PTHR34315">
    <property type="match status" value="1"/>
</dbReference>
<dbReference type="InParanoid" id="G4U0S2"/>
<dbReference type="Proteomes" id="UP000007148">
    <property type="component" value="Unassembled WGS sequence"/>
</dbReference>
<dbReference type="GO" id="GO:0005506">
    <property type="term" value="F:iron ion binding"/>
    <property type="evidence" value="ECO:0007669"/>
    <property type="project" value="InterPro"/>
</dbReference>
<dbReference type="InterPro" id="IPR015889">
    <property type="entry name" value="Intradiol_dOase_core"/>
</dbReference>
<name>G4U0S2_SERID</name>
<dbReference type="GO" id="GO:0016702">
    <property type="term" value="F:oxidoreductase activity, acting on single donors with incorporation of molecular oxygen, incorporation of two atoms of oxygen"/>
    <property type="evidence" value="ECO:0007669"/>
    <property type="project" value="InterPro"/>
</dbReference>
<evidence type="ECO:0000313" key="1">
    <source>
        <dbReference type="EMBL" id="CCA77165.1"/>
    </source>
</evidence>
<gene>
    <name evidence="1" type="ORF">PIIN_11147</name>
</gene>
<accession>G4U0S2</accession>
<dbReference type="SUPFAM" id="SSF49482">
    <property type="entry name" value="Aromatic compound dioxygenase"/>
    <property type="match status" value="1"/>
</dbReference>